<organism evidence="3 4">
    <name type="scientific">Trapa natans</name>
    <name type="common">Water chestnut</name>
    <dbReference type="NCBI Taxonomy" id="22666"/>
    <lineage>
        <taxon>Eukaryota</taxon>
        <taxon>Viridiplantae</taxon>
        <taxon>Streptophyta</taxon>
        <taxon>Embryophyta</taxon>
        <taxon>Tracheophyta</taxon>
        <taxon>Spermatophyta</taxon>
        <taxon>Magnoliopsida</taxon>
        <taxon>eudicotyledons</taxon>
        <taxon>Gunneridae</taxon>
        <taxon>Pentapetalae</taxon>
        <taxon>rosids</taxon>
        <taxon>malvids</taxon>
        <taxon>Myrtales</taxon>
        <taxon>Lythraceae</taxon>
        <taxon>Trapa</taxon>
    </lineage>
</organism>
<comment type="caution">
    <text evidence="3">The sequence shown here is derived from an EMBL/GenBank/DDBJ whole genome shotgun (WGS) entry which is preliminary data.</text>
</comment>
<accession>A0AAN7LJU6</accession>
<dbReference type="PANTHER" id="PTHR21141:SF5">
    <property type="entry name" value="LARGE RIBOSOMAL SUBUNIT PROTEIN P2"/>
    <property type="match status" value="1"/>
</dbReference>
<dbReference type="GO" id="GO:0002182">
    <property type="term" value="P:cytoplasmic translational elongation"/>
    <property type="evidence" value="ECO:0007669"/>
    <property type="project" value="InterPro"/>
</dbReference>
<dbReference type="GO" id="GO:0022625">
    <property type="term" value="C:cytosolic large ribosomal subunit"/>
    <property type="evidence" value="ECO:0007669"/>
    <property type="project" value="InterPro"/>
</dbReference>
<dbReference type="PANTHER" id="PTHR21141">
    <property type="entry name" value="60S ACIDIC RIBOSOMAL PROTEIN FAMILY MEMBER"/>
    <property type="match status" value="1"/>
</dbReference>
<evidence type="ECO:0000256" key="2">
    <source>
        <dbReference type="SAM" id="Phobius"/>
    </source>
</evidence>
<dbReference type="Proteomes" id="UP001346149">
    <property type="component" value="Unassembled WGS sequence"/>
</dbReference>
<dbReference type="InterPro" id="IPR044076">
    <property type="entry name" value="Ribosomal_P2"/>
</dbReference>
<keyword evidence="2" id="KW-0472">Membrane</keyword>
<dbReference type="AlphaFoldDB" id="A0AAN7LJU6"/>
<evidence type="ECO:0000313" key="4">
    <source>
        <dbReference type="Proteomes" id="UP001346149"/>
    </source>
</evidence>
<name>A0AAN7LJU6_TRANT</name>
<keyword evidence="2" id="KW-0812">Transmembrane</keyword>
<dbReference type="EMBL" id="JAXQNO010000013">
    <property type="protein sequence ID" value="KAK4785504.1"/>
    <property type="molecule type" value="Genomic_DNA"/>
</dbReference>
<evidence type="ECO:0000313" key="3">
    <source>
        <dbReference type="EMBL" id="KAK4785504.1"/>
    </source>
</evidence>
<reference evidence="3 4" key="1">
    <citation type="journal article" date="2023" name="Hortic Res">
        <title>Pangenome of water caltrop reveals structural variations and asymmetric subgenome divergence after allopolyploidization.</title>
        <authorList>
            <person name="Zhang X."/>
            <person name="Chen Y."/>
            <person name="Wang L."/>
            <person name="Yuan Y."/>
            <person name="Fang M."/>
            <person name="Shi L."/>
            <person name="Lu R."/>
            <person name="Comes H.P."/>
            <person name="Ma Y."/>
            <person name="Chen Y."/>
            <person name="Huang G."/>
            <person name="Zhou Y."/>
            <person name="Zheng Z."/>
            <person name="Qiu Y."/>
        </authorList>
    </citation>
    <scope>NUCLEOTIDE SEQUENCE [LARGE SCALE GENOMIC DNA]</scope>
    <source>
        <strain evidence="3">F231</strain>
    </source>
</reference>
<protein>
    <submittedName>
        <fullName evidence="3">Uncharacterized protein</fullName>
    </submittedName>
</protein>
<keyword evidence="2" id="KW-1133">Transmembrane helix</keyword>
<keyword evidence="4" id="KW-1185">Reference proteome</keyword>
<gene>
    <name evidence="3" type="ORF">SAY86_002193</name>
</gene>
<sequence length="142" mass="15268">MIVEKTTELIAAGREKLASVPCCGGIAVAAAAVPAAGVGDAAPAAEAKEEKEESEDECPCFASQFKSERGRGKSELGDKFGISGGSSAYFTFLLRRFSVCKDIFGMGCVIDYVSDRWLLLLLAYIFLSLVDPMFYLSRMAMK</sequence>
<evidence type="ECO:0000256" key="1">
    <source>
        <dbReference type="ARBA" id="ARBA00003362"/>
    </source>
</evidence>
<proteinExistence type="predicted"/>
<comment type="function">
    <text evidence="1">Plays an important role in the elongation step of protein synthesis.</text>
</comment>
<feature type="transmembrane region" description="Helical" evidence="2">
    <location>
        <begin position="117"/>
        <end position="136"/>
    </location>
</feature>
<dbReference type="GO" id="GO:0003735">
    <property type="term" value="F:structural constituent of ribosome"/>
    <property type="evidence" value="ECO:0007669"/>
    <property type="project" value="InterPro"/>
</dbReference>